<dbReference type="Gene3D" id="3.30.1680.10">
    <property type="entry name" value="ligand-binding face of the semaphorins, domain 2"/>
    <property type="match status" value="1"/>
</dbReference>
<feature type="compositionally biased region" description="Polar residues" evidence="6">
    <location>
        <begin position="883"/>
        <end position="894"/>
    </location>
</feature>
<dbReference type="PANTHER" id="PTHR11036">
    <property type="entry name" value="SEMAPHORIN"/>
    <property type="match status" value="1"/>
</dbReference>
<dbReference type="InterPro" id="IPR015943">
    <property type="entry name" value="WD40/YVTN_repeat-like_dom_sf"/>
</dbReference>
<dbReference type="InterPro" id="IPR001627">
    <property type="entry name" value="Semap_dom"/>
</dbReference>
<keyword evidence="8" id="KW-0732">Signal</keyword>
<evidence type="ECO:0000256" key="4">
    <source>
        <dbReference type="ARBA" id="ARBA00023180"/>
    </source>
</evidence>
<protein>
    <submittedName>
        <fullName evidence="11">Semaphorin-6D isoform X6</fullName>
    </submittedName>
</protein>
<evidence type="ECO:0000313" key="11">
    <source>
        <dbReference type="RefSeq" id="XP_072838196.1"/>
    </source>
</evidence>
<feature type="domain" description="Sema" evidence="9">
    <location>
        <begin position="27"/>
        <end position="513"/>
    </location>
</feature>
<evidence type="ECO:0000313" key="10">
    <source>
        <dbReference type="Proteomes" id="UP001652642"/>
    </source>
</evidence>
<evidence type="ECO:0000256" key="6">
    <source>
        <dbReference type="SAM" id="MobiDB-lite"/>
    </source>
</evidence>
<evidence type="ECO:0000256" key="5">
    <source>
        <dbReference type="PROSITE-ProRule" id="PRU00352"/>
    </source>
</evidence>
<evidence type="ECO:0000256" key="7">
    <source>
        <dbReference type="SAM" id="Phobius"/>
    </source>
</evidence>
<comment type="caution">
    <text evidence="5">Lacks conserved residue(s) required for the propagation of feature annotation.</text>
</comment>
<feature type="compositionally biased region" description="Polar residues" evidence="6">
    <location>
        <begin position="720"/>
        <end position="748"/>
    </location>
</feature>
<dbReference type="InterPro" id="IPR002165">
    <property type="entry name" value="Plexin_repeat"/>
</dbReference>
<keyword evidence="2 7" id="KW-0472">Membrane</keyword>
<dbReference type="RefSeq" id="XP_072838196.1">
    <property type="nucleotide sequence ID" value="XM_072982095.1"/>
</dbReference>
<accession>A0ABM5EYH2</accession>
<gene>
    <name evidence="11" type="primary">SEMA6D</name>
</gene>
<evidence type="ECO:0000256" key="8">
    <source>
        <dbReference type="SAM" id="SignalP"/>
    </source>
</evidence>
<dbReference type="InterPro" id="IPR027231">
    <property type="entry name" value="Semaphorin"/>
</dbReference>
<dbReference type="PANTHER" id="PTHR11036:SF65">
    <property type="entry name" value="SEMAPHORIN-6D"/>
    <property type="match status" value="1"/>
</dbReference>
<feature type="region of interest" description="Disordered" evidence="6">
    <location>
        <begin position="712"/>
        <end position="776"/>
    </location>
</feature>
<feature type="compositionally biased region" description="Polar residues" evidence="6">
    <location>
        <begin position="932"/>
        <end position="947"/>
    </location>
</feature>
<dbReference type="Pfam" id="PF01437">
    <property type="entry name" value="PSI"/>
    <property type="match status" value="1"/>
</dbReference>
<organism evidence="10 11">
    <name type="scientific">Pogona vitticeps</name>
    <name type="common">central bearded dragon</name>
    <dbReference type="NCBI Taxonomy" id="103695"/>
    <lineage>
        <taxon>Eukaryota</taxon>
        <taxon>Metazoa</taxon>
        <taxon>Chordata</taxon>
        <taxon>Craniata</taxon>
        <taxon>Vertebrata</taxon>
        <taxon>Euteleostomi</taxon>
        <taxon>Lepidosauria</taxon>
        <taxon>Squamata</taxon>
        <taxon>Bifurcata</taxon>
        <taxon>Unidentata</taxon>
        <taxon>Episquamata</taxon>
        <taxon>Toxicofera</taxon>
        <taxon>Iguania</taxon>
        <taxon>Acrodonta</taxon>
        <taxon>Agamidae</taxon>
        <taxon>Amphibolurinae</taxon>
        <taxon>Pogona</taxon>
    </lineage>
</organism>
<dbReference type="Pfam" id="PF01403">
    <property type="entry name" value="Sema"/>
    <property type="match status" value="1"/>
</dbReference>
<dbReference type="Proteomes" id="UP001652642">
    <property type="component" value="Chromosome 12"/>
</dbReference>
<keyword evidence="3" id="KW-1015">Disulfide bond</keyword>
<keyword evidence="4" id="KW-0325">Glycoprotein</keyword>
<evidence type="ECO:0000256" key="3">
    <source>
        <dbReference type="ARBA" id="ARBA00023157"/>
    </source>
</evidence>
<dbReference type="SUPFAM" id="SSF101912">
    <property type="entry name" value="Sema domain"/>
    <property type="match status" value="1"/>
</dbReference>
<dbReference type="PROSITE" id="PS51004">
    <property type="entry name" value="SEMA"/>
    <property type="match status" value="1"/>
</dbReference>
<evidence type="ECO:0000256" key="2">
    <source>
        <dbReference type="ARBA" id="ARBA00023136"/>
    </source>
</evidence>
<dbReference type="Gene3D" id="2.130.10.10">
    <property type="entry name" value="YVTN repeat-like/Quinoprotein amine dehydrogenase"/>
    <property type="match status" value="1"/>
</dbReference>
<keyword evidence="10" id="KW-1185">Reference proteome</keyword>
<keyword evidence="7" id="KW-1133">Transmembrane helix</keyword>
<feature type="compositionally biased region" description="Polar residues" evidence="6">
    <location>
        <begin position="974"/>
        <end position="990"/>
    </location>
</feature>
<reference evidence="11" key="1">
    <citation type="submission" date="2025-08" db="UniProtKB">
        <authorList>
            <consortium name="RefSeq"/>
        </authorList>
    </citation>
    <scope>IDENTIFICATION</scope>
</reference>
<dbReference type="InterPro" id="IPR036352">
    <property type="entry name" value="Semap_dom_sf"/>
</dbReference>
<comment type="subcellular location">
    <subcellularLocation>
        <location evidence="1">Membrane</location>
    </subcellularLocation>
</comment>
<proteinExistence type="predicted"/>
<feature type="region of interest" description="Disordered" evidence="6">
    <location>
        <begin position="871"/>
        <end position="1026"/>
    </location>
</feature>
<feature type="transmembrane region" description="Helical" evidence="7">
    <location>
        <begin position="608"/>
        <end position="631"/>
    </location>
</feature>
<keyword evidence="7" id="KW-0812">Transmembrane</keyword>
<sequence>MRLLLFSACAMLWTVSQCHAVSFPEDDEPINVVDYPYSRQYPVFRGRPSGNESQHRLDFQLMLKIRDTLYIAGRDQVYTVSLNEVPKGEVVPSKKLTWRSKQQDRENCAMKGKHKDECHNFIKVFVPRNDEMVFVCGTNAFNPMCRYYRLNTLEYDGEEISGLARCPFDARQTNVALFADGKLYSATVADFLASDAVIYRSMGDGSALRTIKYDSKWIKEPHFLHAIEYGNFVYFFFREIAVEHNNLGKAVYSRVARICKNDMGGSQRVLEKHWTSFLKARLNCSVPGDSFFYFDVLQSITDIIDISGVPTVVGVFTTQLNSIPGSAVCAFSMDDIEKVFKGRFKEQKTPDSVWTAVPEDKVPRPRPGCCARHGLAEAYKTSIDFPDEMLSFIKSHPLMDSAVPSVIEEPWFTKTRVRYRLTAITVDRSAGPYQNYTVLFVGSEAGMVLKILAKTKPFSLNDSVLLEEIDAYNYAKCNGGDGEEERRVLSLQLDKEHHALFVAFSSCVVRIPLSRCERHGTCKKTCIASRDPYCGWLNHGACGRVRSSMFVGGYEQDVEYGNTAHLGDCHEILPSTTTPDYKIFRDPTSGVRWEVQSGDSNQMVHMNVLITCVFAAFVLGAFIAGVAVYCYRDIFVRKSRKIHKDAESAQSCTDSSGSFAKLNGLFDSPVKEYQQNIDSPKLYSNLLTSRKDLPPTGDTKSIMMVDHRSQPPELAALPTPESTPVLQQKTLQSMKSQADKASQNNLSASRKDTPLKSPQFFPSSPPPHSPLSHGQIPSAIVLPNATHDYNMSFSNSNAHKADKKMQNMDHPLTKSSSKRDHRRSVDSRNTLNDFLKHLNETPNNPKAIMGDLQVAHQTLMLDPMGNVTEIPPKVPNREASLYSPPSTLPRNSPTKRVDVPTTPAAPMASLERQRGYHKNSSQRHSISALPKNLNSPSGVLLSRQPSISRGGYISPAPPGTKMDYMQGTPASVHLQPSLSRQSSYTSNGTLPRTGIKRTPSLKPDVPPKPSFAPQAPSVRPLNKYSY</sequence>
<feature type="signal peptide" evidence="8">
    <location>
        <begin position="1"/>
        <end position="20"/>
    </location>
</feature>
<feature type="chain" id="PRO_5047081296" evidence="8">
    <location>
        <begin position="21"/>
        <end position="1026"/>
    </location>
</feature>
<evidence type="ECO:0000259" key="9">
    <source>
        <dbReference type="PROSITE" id="PS51004"/>
    </source>
</evidence>
<evidence type="ECO:0000256" key="1">
    <source>
        <dbReference type="ARBA" id="ARBA00004370"/>
    </source>
</evidence>
<dbReference type="GeneID" id="110077309"/>
<dbReference type="SUPFAM" id="SSF103575">
    <property type="entry name" value="Plexin repeat"/>
    <property type="match status" value="1"/>
</dbReference>
<feature type="region of interest" description="Disordered" evidence="6">
    <location>
        <begin position="791"/>
        <end position="826"/>
    </location>
</feature>
<name>A0ABM5EYH2_9SAUR</name>
<dbReference type="SMART" id="SM00630">
    <property type="entry name" value="Sema"/>
    <property type="match status" value="1"/>
</dbReference>